<dbReference type="InterPro" id="IPR023213">
    <property type="entry name" value="CAT-like_dom_sf"/>
</dbReference>
<dbReference type="GO" id="GO:0005829">
    <property type="term" value="C:cytosol"/>
    <property type="evidence" value="ECO:0007669"/>
    <property type="project" value="TreeGrafter"/>
</dbReference>
<dbReference type="EMBL" id="CP018047">
    <property type="protein sequence ID" value="AQU69571.1"/>
    <property type="molecule type" value="Genomic_DNA"/>
</dbReference>
<feature type="domain" description="Condensation" evidence="1">
    <location>
        <begin position="78"/>
        <end position="499"/>
    </location>
</feature>
<dbReference type="InterPro" id="IPR044894">
    <property type="entry name" value="TubC_N_sf"/>
</dbReference>
<evidence type="ECO:0000313" key="4">
    <source>
        <dbReference type="Proteomes" id="UP000189677"/>
    </source>
</evidence>
<name>A0A1U9R0F6_STRNV</name>
<gene>
    <name evidence="3" type="ORF">BBN63_28660</name>
</gene>
<dbReference type="GO" id="GO:0047527">
    <property type="term" value="F:2,3-dihydroxybenzoate-serine ligase activity"/>
    <property type="evidence" value="ECO:0007669"/>
    <property type="project" value="TreeGrafter"/>
</dbReference>
<dbReference type="OrthoDB" id="3914270at2"/>
<dbReference type="InterPro" id="IPR041464">
    <property type="entry name" value="TubC_N"/>
</dbReference>
<proteinExistence type="predicted"/>
<protein>
    <recommendedName>
        <fullName evidence="5">Condensation domain-containing protein</fullName>
    </recommendedName>
</protein>
<dbReference type="PANTHER" id="PTHR45527:SF1">
    <property type="entry name" value="FATTY ACID SYNTHASE"/>
    <property type="match status" value="1"/>
</dbReference>
<reference evidence="3 4" key="1">
    <citation type="submission" date="2016-11" db="EMBL/GenBank/DDBJ databases">
        <title>Complete genome sequence of Streptomyces niveus SCSIO 3406.</title>
        <authorList>
            <person name="Zhu Q."/>
            <person name="Cheng W."/>
            <person name="Song Y."/>
            <person name="Li Q."/>
            <person name="Ju J."/>
        </authorList>
    </citation>
    <scope>NUCLEOTIDE SEQUENCE [LARGE SCALE GENOMIC DNA]</scope>
    <source>
        <strain evidence="3 4">SCSIO 3406</strain>
    </source>
</reference>
<dbReference type="Gene3D" id="1.10.10.1830">
    <property type="entry name" value="Non-ribosomal peptide synthase, adenylation domain"/>
    <property type="match status" value="1"/>
</dbReference>
<evidence type="ECO:0008006" key="5">
    <source>
        <dbReference type="Google" id="ProtNLM"/>
    </source>
</evidence>
<feature type="domain" description="TubC N-terminal docking" evidence="2">
    <location>
        <begin position="10"/>
        <end position="58"/>
    </location>
</feature>
<dbReference type="Pfam" id="PF00668">
    <property type="entry name" value="Condensation"/>
    <property type="match status" value="1"/>
</dbReference>
<dbReference type="RefSeq" id="WP_078078223.1">
    <property type="nucleotide sequence ID" value="NZ_CP018047.1"/>
</dbReference>
<dbReference type="SUPFAM" id="SSF52777">
    <property type="entry name" value="CoA-dependent acyltransferases"/>
    <property type="match status" value="2"/>
</dbReference>
<dbReference type="GO" id="GO:0009239">
    <property type="term" value="P:enterobactin biosynthetic process"/>
    <property type="evidence" value="ECO:0007669"/>
    <property type="project" value="TreeGrafter"/>
</dbReference>
<dbReference type="PANTHER" id="PTHR45527">
    <property type="entry name" value="NONRIBOSOMAL PEPTIDE SYNTHETASE"/>
    <property type="match status" value="1"/>
</dbReference>
<dbReference type="GO" id="GO:0031177">
    <property type="term" value="F:phosphopantetheine binding"/>
    <property type="evidence" value="ECO:0007669"/>
    <property type="project" value="TreeGrafter"/>
</dbReference>
<accession>A0A1U9R0F6</accession>
<dbReference type="GO" id="GO:0008610">
    <property type="term" value="P:lipid biosynthetic process"/>
    <property type="evidence" value="ECO:0007669"/>
    <property type="project" value="UniProtKB-ARBA"/>
</dbReference>
<organism evidence="3 4">
    <name type="scientific">Streptomyces niveus</name>
    <name type="common">Streptomyces spheroides</name>
    <dbReference type="NCBI Taxonomy" id="193462"/>
    <lineage>
        <taxon>Bacteria</taxon>
        <taxon>Bacillati</taxon>
        <taxon>Actinomycetota</taxon>
        <taxon>Actinomycetes</taxon>
        <taxon>Kitasatosporales</taxon>
        <taxon>Streptomycetaceae</taxon>
        <taxon>Streptomyces</taxon>
    </lineage>
</organism>
<dbReference type="GO" id="GO:0043041">
    <property type="term" value="P:amino acid activation for nonribosomal peptide biosynthetic process"/>
    <property type="evidence" value="ECO:0007669"/>
    <property type="project" value="TreeGrafter"/>
</dbReference>
<keyword evidence="4" id="KW-1185">Reference proteome</keyword>
<dbReference type="Gene3D" id="3.30.559.10">
    <property type="entry name" value="Chloramphenicol acetyltransferase-like domain"/>
    <property type="match status" value="1"/>
</dbReference>
<dbReference type="Pfam" id="PF18563">
    <property type="entry name" value="TubC_N"/>
    <property type="match status" value="1"/>
</dbReference>
<dbReference type="GO" id="GO:0009366">
    <property type="term" value="C:enterobactin synthetase complex"/>
    <property type="evidence" value="ECO:0007669"/>
    <property type="project" value="TreeGrafter"/>
</dbReference>
<sequence length="510" mass="56013">MGVTTNADVAGLMSRLRTAGVQVRADEGRLVLDAPRGAVDHGLLALVREHKQDLLRLLTGGGGGGATRIPPARPALSYPLSHAQQRLYFTQLLYPESVTYQILDVVRVDGPADGDRIEETLRSLIRRHEGFRTSFDLVGEEPALTVHDDVEFHLERSREPDFSPEHTGDFVRPFDLTAPPLLRARLVEVRPDLHYLLMDKHHLVFDAASRGTFARDFVRAHLGEPAEPLTVGYKDFAVWQNDLGGTELRRAGEHWDTVFADDALVAAAPAEAHPELFGTESRRAHAEFGPERTEALREHCRSHGLSPAMFLQAAYHLALHRFSGQDEVVVGFPVDVRADAGLDDQLGLYVNTVPVRSFPDARLPFHTYAATVRDGIVAGLDHSRFPYDAIVERASARRNVSEAPLVDGFFNIAVADTSPSPWARAGLTEVAGDPRAALPELPCLSCRFDLTLSVLEEPGSLRLELDCTTKLLDQDVVERIVRDLVHVIDRVVAEPGLLIGSLAGAVEAAR</sequence>
<dbReference type="KEGG" id="snw:BBN63_28660"/>
<dbReference type="Gene3D" id="3.30.559.30">
    <property type="entry name" value="Nonribosomal peptide synthetase, condensation domain"/>
    <property type="match status" value="1"/>
</dbReference>
<evidence type="ECO:0000313" key="3">
    <source>
        <dbReference type="EMBL" id="AQU69571.1"/>
    </source>
</evidence>
<evidence type="ECO:0000259" key="2">
    <source>
        <dbReference type="Pfam" id="PF18563"/>
    </source>
</evidence>
<dbReference type="InterPro" id="IPR001242">
    <property type="entry name" value="Condensation_dom"/>
</dbReference>
<dbReference type="AlphaFoldDB" id="A0A1U9R0F6"/>
<dbReference type="Proteomes" id="UP000189677">
    <property type="component" value="Chromosome"/>
</dbReference>
<evidence type="ECO:0000259" key="1">
    <source>
        <dbReference type="Pfam" id="PF00668"/>
    </source>
</evidence>